<evidence type="ECO:0000313" key="11">
    <source>
        <dbReference type="EMBL" id="GAA0738932.1"/>
    </source>
</evidence>
<evidence type="ECO:0000256" key="8">
    <source>
        <dbReference type="ARBA" id="ARBA00023136"/>
    </source>
</evidence>
<feature type="transmembrane region" description="Helical" evidence="10">
    <location>
        <begin position="319"/>
        <end position="346"/>
    </location>
</feature>
<protein>
    <recommendedName>
        <fullName evidence="3">Multidrug export protein MepA</fullName>
    </recommendedName>
</protein>
<evidence type="ECO:0000256" key="9">
    <source>
        <dbReference type="ARBA" id="ARBA00023251"/>
    </source>
</evidence>
<feature type="transmembrane region" description="Helical" evidence="10">
    <location>
        <begin position="417"/>
        <end position="439"/>
    </location>
</feature>
<evidence type="ECO:0000256" key="6">
    <source>
        <dbReference type="ARBA" id="ARBA00022692"/>
    </source>
</evidence>
<keyword evidence="6 10" id="KW-0812">Transmembrane</keyword>
<reference evidence="12" key="1">
    <citation type="journal article" date="2019" name="Int. J. Syst. Evol. Microbiol.">
        <title>The Global Catalogue of Microorganisms (GCM) 10K type strain sequencing project: providing services to taxonomists for standard genome sequencing and annotation.</title>
        <authorList>
            <consortium name="The Broad Institute Genomics Platform"/>
            <consortium name="The Broad Institute Genome Sequencing Center for Infectious Disease"/>
            <person name="Wu L."/>
            <person name="Ma J."/>
        </authorList>
    </citation>
    <scope>NUCLEOTIDE SEQUENCE [LARGE SCALE GENOMIC DNA]</scope>
    <source>
        <strain evidence="12">JCM 1407</strain>
    </source>
</reference>
<dbReference type="NCBIfam" id="TIGR00797">
    <property type="entry name" value="matE"/>
    <property type="match status" value="1"/>
</dbReference>
<dbReference type="InterPro" id="IPR051327">
    <property type="entry name" value="MATE_MepA_subfamily"/>
</dbReference>
<dbReference type="InterPro" id="IPR048279">
    <property type="entry name" value="MdtK-like"/>
</dbReference>
<keyword evidence="8 10" id="KW-0472">Membrane</keyword>
<feature type="transmembrane region" description="Helical" evidence="10">
    <location>
        <begin position="91"/>
        <end position="117"/>
    </location>
</feature>
<dbReference type="PIRSF" id="PIRSF006603">
    <property type="entry name" value="DinF"/>
    <property type="match status" value="1"/>
</dbReference>
<evidence type="ECO:0000256" key="10">
    <source>
        <dbReference type="SAM" id="Phobius"/>
    </source>
</evidence>
<feature type="transmembrane region" description="Helical" evidence="10">
    <location>
        <begin position="235"/>
        <end position="259"/>
    </location>
</feature>
<dbReference type="EMBL" id="BAAACG010000008">
    <property type="protein sequence ID" value="GAA0738932.1"/>
    <property type="molecule type" value="Genomic_DNA"/>
</dbReference>
<comment type="subcellular location">
    <subcellularLocation>
        <location evidence="1">Cell membrane</location>
        <topology evidence="1">Multi-pass membrane protein</topology>
    </subcellularLocation>
</comment>
<evidence type="ECO:0000256" key="2">
    <source>
        <dbReference type="ARBA" id="ARBA00008417"/>
    </source>
</evidence>
<dbReference type="CDD" id="cd13143">
    <property type="entry name" value="MATE_MepA_like"/>
    <property type="match status" value="1"/>
</dbReference>
<feature type="transmembrane region" description="Helical" evidence="10">
    <location>
        <begin position="16"/>
        <end position="36"/>
    </location>
</feature>
<evidence type="ECO:0000256" key="3">
    <source>
        <dbReference type="ARBA" id="ARBA00022106"/>
    </source>
</evidence>
<keyword evidence="5" id="KW-1003">Cell membrane</keyword>
<keyword evidence="4" id="KW-0813">Transport</keyword>
<dbReference type="InterPro" id="IPR002528">
    <property type="entry name" value="MATE_fam"/>
</dbReference>
<comment type="similarity">
    <text evidence="2">Belongs to the multi antimicrobial extrusion (MATE) (TC 2.A.66.1) family. MepA subfamily.</text>
</comment>
<dbReference type="InterPro" id="IPR045070">
    <property type="entry name" value="MATE_MepA-like"/>
</dbReference>
<keyword evidence="9" id="KW-0046">Antibiotic resistance</keyword>
<evidence type="ECO:0000256" key="4">
    <source>
        <dbReference type="ARBA" id="ARBA00022448"/>
    </source>
</evidence>
<feature type="transmembrane region" description="Helical" evidence="10">
    <location>
        <begin position="271"/>
        <end position="290"/>
    </location>
</feature>
<feature type="transmembrane region" description="Helical" evidence="10">
    <location>
        <begin position="137"/>
        <end position="158"/>
    </location>
</feature>
<feature type="transmembrane region" description="Helical" evidence="10">
    <location>
        <begin position="170"/>
        <end position="189"/>
    </location>
</feature>
<dbReference type="PANTHER" id="PTHR43823">
    <property type="entry name" value="SPORULATION PROTEIN YKVU"/>
    <property type="match status" value="1"/>
</dbReference>
<dbReference type="Proteomes" id="UP001501510">
    <property type="component" value="Unassembled WGS sequence"/>
</dbReference>
<feature type="transmembrane region" description="Helical" evidence="10">
    <location>
        <begin position="391"/>
        <end position="411"/>
    </location>
</feature>
<keyword evidence="12" id="KW-1185">Reference proteome</keyword>
<name>A0ABP3UMQ2_9CLOT</name>
<organism evidence="11 12">
    <name type="scientific">Clostridium oceanicum</name>
    <dbReference type="NCBI Taxonomy" id="1543"/>
    <lineage>
        <taxon>Bacteria</taxon>
        <taxon>Bacillati</taxon>
        <taxon>Bacillota</taxon>
        <taxon>Clostridia</taxon>
        <taxon>Eubacteriales</taxon>
        <taxon>Clostridiaceae</taxon>
        <taxon>Clostridium</taxon>
    </lineage>
</organism>
<evidence type="ECO:0000256" key="5">
    <source>
        <dbReference type="ARBA" id="ARBA00022475"/>
    </source>
</evidence>
<feature type="transmembrane region" description="Helical" evidence="10">
    <location>
        <begin position="358"/>
        <end position="379"/>
    </location>
</feature>
<proteinExistence type="inferred from homology"/>
<feature type="transmembrane region" description="Helical" evidence="10">
    <location>
        <begin position="195"/>
        <end position="215"/>
    </location>
</feature>
<accession>A0ABP3UMQ2</accession>
<evidence type="ECO:0000256" key="1">
    <source>
        <dbReference type="ARBA" id="ARBA00004651"/>
    </source>
</evidence>
<keyword evidence="7 10" id="KW-1133">Transmembrane helix</keyword>
<dbReference type="Pfam" id="PF01554">
    <property type="entry name" value="MatE"/>
    <property type="match status" value="2"/>
</dbReference>
<feature type="transmembrane region" description="Helical" evidence="10">
    <location>
        <begin position="56"/>
        <end position="79"/>
    </location>
</feature>
<dbReference type="RefSeq" id="WP_343760748.1">
    <property type="nucleotide sequence ID" value="NZ_BAAACG010000008.1"/>
</dbReference>
<evidence type="ECO:0000313" key="12">
    <source>
        <dbReference type="Proteomes" id="UP001501510"/>
    </source>
</evidence>
<sequence>MTSREKMLAEGKINHVLKVLAVPATIAMFVNAMYNIVDTIFIGRGVGAMGIAGVAIYLPIQMFMIATAQLVGIGAASYISRLIGERDYKKVNLVAGNAMILMILIGAVFTTIGLIYIDKILILFGAIGNIFPYAKEYAFIMIFGILFHPFVVMCCALIRSEGNTKDATYSMFLGFLSNIILDYFFIFPLNMGIKGAAFATILAKFFQLIYIIFYLNSGKTIFKIKLSDFRLQGSIIKNIVSIGASAFILVGAESIVAIVINNSLAYYGGEIYLSIYGIIYKIILFTYMPLRGITQGIQPIIGYNYGAKKLNRVKETVKLSIIITVIIGTISCILGELFPGVIVSIFTINKEIILKSKVILRIVMIFIPLMGVPLIATTFYQSIGRVGQSLFFSLLRQIILFIPLALILPNINNLKVWGLWFSFPISDFLSMIITSMFLLKEVKKYKKKI</sequence>
<dbReference type="PANTHER" id="PTHR43823:SF3">
    <property type="entry name" value="MULTIDRUG EXPORT PROTEIN MEPA"/>
    <property type="match status" value="1"/>
</dbReference>
<evidence type="ECO:0000256" key="7">
    <source>
        <dbReference type="ARBA" id="ARBA00022989"/>
    </source>
</evidence>
<comment type="caution">
    <text evidence="11">The sequence shown here is derived from an EMBL/GenBank/DDBJ whole genome shotgun (WGS) entry which is preliminary data.</text>
</comment>
<gene>
    <name evidence="11" type="ORF">GCM10008906_17030</name>
</gene>